<dbReference type="EMBL" id="JAUUTY010000007">
    <property type="protein sequence ID" value="KAK1612926.1"/>
    <property type="molecule type" value="Genomic_DNA"/>
</dbReference>
<organism evidence="3 4">
    <name type="scientific">Lolium multiflorum</name>
    <name type="common">Italian ryegrass</name>
    <name type="synonym">Lolium perenne subsp. multiflorum</name>
    <dbReference type="NCBI Taxonomy" id="4521"/>
    <lineage>
        <taxon>Eukaryota</taxon>
        <taxon>Viridiplantae</taxon>
        <taxon>Streptophyta</taxon>
        <taxon>Embryophyta</taxon>
        <taxon>Tracheophyta</taxon>
        <taxon>Spermatophyta</taxon>
        <taxon>Magnoliopsida</taxon>
        <taxon>Liliopsida</taxon>
        <taxon>Poales</taxon>
        <taxon>Poaceae</taxon>
        <taxon>BOP clade</taxon>
        <taxon>Pooideae</taxon>
        <taxon>Poodae</taxon>
        <taxon>Poeae</taxon>
        <taxon>Poeae Chloroplast Group 2 (Poeae type)</taxon>
        <taxon>Loliodinae</taxon>
        <taxon>Loliinae</taxon>
        <taxon>Lolium</taxon>
    </lineage>
</organism>
<reference evidence="3" key="1">
    <citation type="submission" date="2023-07" db="EMBL/GenBank/DDBJ databases">
        <title>A chromosome-level genome assembly of Lolium multiflorum.</title>
        <authorList>
            <person name="Chen Y."/>
            <person name="Copetti D."/>
            <person name="Kolliker R."/>
            <person name="Studer B."/>
        </authorList>
    </citation>
    <scope>NUCLEOTIDE SEQUENCE</scope>
    <source>
        <strain evidence="3">02402/16</strain>
        <tissue evidence="3">Leaf</tissue>
    </source>
</reference>
<feature type="compositionally biased region" description="Gly residues" evidence="1">
    <location>
        <begin position="1"/>
        <end position="10"/>
    </location>
</feature>
<dbReference type="InterPro" id="IPR036047">
    <property type="entry name" value="F-box-like_dom_sf"/>
</dbReference>
<dbReference type="Proteomes" id="UP001231189">
    <property type="component" value="Unassembled WGS sequence"/>
</dbReference>
<dbReference type="PANTHER" id="PTHR32141:SF123">
    <property type="entry name" value="F-BOX DOMAIN-CONTAINING PROTEIN"/>
    <property type="match status" value="1"/>
</dbReference>
<evidence type="ECO:0000313" key="4">
    <source>
        <dbReference type="Proteomes" id="UP001231189"/>
    </source>
</evidence>
<feature type="compositionally biased region" description="Low complexity" evidence="1">
    <location>
        <begin position="39"/>
        <end position="52"/>
    </location>
</feature>
<keyword evidence="4" id="KW-1185">Reference proteome</keyword>
<evidence type="ECO:0000259" key="2">
    <source>
        <dbReference type="Pfam" id="PF24758"/>
    </source>
</evidence>
<evidence type="ECO:0000256" key="1">
    <source>
        <dbReference type="SAM" id="MobiDB-lite"/>
    </source>
</evidence>
<feature type="region of interest" description="Disordered" evidence="1">
    <location>
        <begin position="1"/>
        <end position="65"/>
    </location>
</feature>
<evidence type="ECO:0000313" key="3">
    <source>
        <dbReference type="EMBL" id="KAK1612926.1"/>
    </source>
</evidence>
<sequence>METEAGGPGSGSKKRKRHAMRTKQGGRGPGSVSKKRKPAPVATPAAAEVRAASDQGPPPGSGEYAAGRISLIPDAILGEIVSLLPTKEGARTQLLASRWRHIWSSAPLNLDSGSLAAPIEVDCGGEATRKSDLDGVVSRILTSHQGPIRRLCIPTGPTAEAYWLQSPTLDNLEQLEFSYLQDCGPKRSSWDDRILPVPPPCTFRFAATLRLANIGKCHLPDSIVHGLHFPQLKHLRLHWVCISEWSIHHMIAGCPALECLMIYFVFGVNRLKINALRLRIIGMRTYSHDYWSTAEPRLGAEYSSASTDTSRTPPASGQAPPPAPFLRGSRPAVRDTTPPAAAWLNQKNDSLTVCCAAPGPALPISPLSWPSSNALILLLLGGFNAPMRLSCCCSLARPCEEKGPPYCCSGAEGQTPRSNPEPEQLEDMTPDDAPGLRLSRQSWRKTGVCF</sequence>
<dbReference type="Pfam" id="PF24758">
    <property type="entry name" value="LRR_At5g56370"/>
    <property type="match status" value="1"/>
</dbReference>
<dbReference type="InterPro" id="IPR055302">
    <property type="entry name" value="F-box_dom-containing"/>
</dbReference>
<feature type="region of interest" description="Disordered" evidence="1">
    <location>
        <begin position="302"/>
        <end position="334"/>
    </location>
</feature>
<dbReference type="InterPro" id="IPR032675">
    <property type="entry name" value="LRR_dom_sf"/>
</dbReference>
<feature type="region of interest" description="Disordered" evidence="1">
    <location>
        <begin position="411"/>
        <end position="437"/>
    </location>
</feature>
<dbReference type="CDD" id="cd22160">
    <property type="entry name" value="F-box_AtFBL13-like"/>
    <property type="match status" value="1"/>
</dbReference>
<feature type="compositionally biased region" description="Basic residues" evidence="1">
    <location>
        <begin position="12"/>
        <end position="21"/>
    </location>
</feature>
<dbReference type="SUPFAM" id="SSF81383">
    <property type="entry name" value="F-box domain"/>
    <property type="match status" value="1"/>
</dbReference>
<dbReference type="PANTHER" id="PTHR32141">
    <property type="match status" value="1"/>
</dbReference>
<feature type="domain" description="F-box/LRR-repeat protein 15/At3g58940/PEG3-like LRR" evidence="2">
    <location>
        <begin position="162"/>
        <end position="286"/>
    </location>
</feature>
<dbReference type="AlphaFoldDB" id="A0AAD8R2U1"/>
<dbReference type="InterPro" id="IPR055411">
    <property type="entry name" value="LRR_FXL15/At3g58940/PEG3-like"/>
</dbReference>
<proteinExistence type="predicted"/>
<feature type="compositionally biased region" description="Polar residues" evidence="1">
    <location>
        <begin position="303"/>
        <end position="312"/>
    </location>
</feature>
<name>A0AAD8R2U1_LOLMU</name>
<protein>
    <recommendedName>
        <fullName evidence="2">F-box/LRR-repeat protein 15/At3g58940/PEG3-like LRR domain-containing protein</fullName>
    </recommendedName>
</protein>
<comment type="caution">
    <text evidence="3">The sequence shown here is derived from an EMBL/GenBank/DDBJ whole genome shotgun (WGS) entry which is preliminary data.</text>
</comment>
<accession>A0AAD8R2U1</accession>
<dbReference type="InterPro" id="IPR053781">
    <property type="entry name" value="F-box_AtFBL13-like"/>
</dbReference>
<dbReference type="SUPFAM" id="SSF52047">
    <property type="entry name" value="RNI-like"/>
    <property type="match status" value="1"/>
</dbReference>
<dbReference type="Gene3D" id="3.80.10.10">
    <property type="entry name" value="Ribonuclease Inhibitor"/>
    <property type="match status" value="1"/>
</dbReference>
<gene>
    <name evidence="3" type="ORF">QYE76_036599</name>
</gene>